<evidence type="ECO:0000256" key="3">
    <source>
        <dbReference type="ARBA" id="ARBA00022475"/>
    </source>
</evidence>
<dbReference type="AlphaFoldDB" id="F2J2K4"/>
<comment type="subunit">
    <text evidence="9">The complex comprises the extracytoplasmic solute receptor protein and the two transmembrane proteins.</text>
</comment>
<keyword evidence="5 9" id="KW-0812">Transmembrane</keyword>
<dbReference type="RefSeq" id="WP_013653232.1">
    <property type="nucleotide sequence ID" value="NC_015259.1"/>
</dbReference>
<evidence type="ECO:0000256" key="1">
    <source>
        <dbReference type="ARBA" id="ARBA00004429"/>
    </source>
</evidence>
<dbReference type="eggNOG" id="COG3090">
    <property type="taxonomic scope" value="Bacteria"/>
</dbReference>
<evidence type="ECO:0000313" key="12">
    <source>
        <dbReference type="Proteomes" id="UP000008130"/>
    </source>
</evidence>
<dbReference type="InterPro" id="IPR055348">
    <property type="entry name" value="DctQ"/>
</dbReference>
<evidence type="ECO:0000256" key="2">
    <source>
        <dbReference type="ARBA" id="ARBA00022448"/>
    </source>
</evidence>
<keyword evidence="2 9" id="KW-0813">Transport</keyword>
<dbReference type="STRING" id="991905.SL003B_2494"/>
<organism evidence="11 12">
    <name type="scientific">Polymorphum gilvum (strain LMG 25793 / CGMCC 1.9160 / SL003B-26A1)</name>
    <dbReference type="NCBI Taxonomy" id="991905"/>
    <lineage>
        <taxon>Bacteria</taxon>
        <taxon>Pseudomonadati</taxon>
        <taxon>Pseudomonadota</taxon>
        <taxon>Alphaproteobacteria</taxon>
        <taxon>Rhodobacterales</taxon>
        <taxon>Paracoccaceae</taxon>
        <taxon>Polymorphum</taxon>
    </lineage>
</organism>
<dbReference type="Pfam" id="PF04290">
    <property type="entry name" value="DctQ"/>
    <property type="match status" value="1"/>
</dbReference>
<dbReference type="GO" id="GO:0005886">
    <property type="term" value="C:plasma membrane"/>
    <property type="evidence" value="ECO:0007669"/>
    <property type="project" value="UniProtKB-SubCell"/>
</dbReference>
<evidence type="ECO:0000256" key="4">
    <source>
        <dbReference type="ARBA" id="ARBA00022519"/>
    </source>
</evidence>
<evidence type="ECO:0000256" key="8">
    <source>
        <dbReference type="ARBA" id="ARBA00038436"/>
    </source>
</evidence>
<dbReference type="EMBL" id="CP002568">
    <property type="protein sequence ID" value="ADZ70918.1"/>
    <property type="molecule type" value="Genomic_DNA"/>
</dbReference>
<dbReference type="HOGENOM" id="CLU_086356_4_0_5"/>
<feature type="transmembrane region" description="Helical" evidence="9">
    <location>
        <begin position="120"/>
        <end position="144"/>
    </location>
</feature>
<proteinExistence type="inferred from homology"/>
<keyword evidence="7 9" id="KW-0472">Membrane</keyword>
<feature type="transmembrane region" description="Helical" evidence="9">
    <location>
        <begin position="81"/>
        <end position="100"/>
    </location>
</feature>
<dbReference type="GO" id="GO:0022857">
    <property type="term" value="F:transmembrane transporter activity"/>
    <property type="evidence" value="ECO:0007669"/>
    <property type="project" value="UniProtKB-UniRule"/>
</dbReference>
<keyword evidence="4 9" id="KW-0997">Cell inner membrane</keyword>
<dbReference type="InterPro" id="IPR007387">
    <property type="entry name" value="TRAP_DctQ"/>
</dbReference>
<evidence type="ECO:0000313" key="11">
    <source>
        <dbReference type="EMBL" id="ADZ70918.1"/>
    </source>
</evidence>
<dbReference type="Proteomes" id="UP000008130">
    <property type="component" value="Chromosome"/>
</dbReference>
<keyword evidence="12" id="KW-1185">Reference proteome</keyword>
<keyword evidence="3" id="KW-1003">Cell membrane</keyword>
<reference evidence="11 12" key="1">
    <citation type="journal article" date="2011" name="J. Bacteriol.">
        <title>Complete genome sequence of Polymorphum gilvum SL003B-26A1T, a crude oil-degrading bacterium from oil-polluted saline soil.</title>
        <authorList>
            <person name="Li S.G."/>
            <person name="Tang Y.Q."/>
            <person name="Nie Y."/>
            <person name="Cai M."/>
            <person name="Wu X.L."/>
        </authorList>
    </citation>
    <scope>NUCLEOTIDE SEQUENCE [LARGE SCALE GENOMIC DNA]</scope>
    <source>
        <strain evidence="12">LMG 25793 / CGMCC 1.9160 / SL003B-26A1</strain>
    </source>
</reference>
<dbReference type="KEGG" id="pgv:SL003B_2494"/>
<gene>
    <name evidence="11" type="ordered locus">SL003B_2494</name>
</gene>
<evidence type="ECO:0000256" key="6">
    <source>
        <dbReference type="ARBA" id="ARBA00022989"/>
    </source>
</evidence>
<dbReference type="GO" id="GO:0015740">
    <property type="term" value="P:C4-dicarboxylate transport"/>
    <property type="evidence" value="ECO:0007669"/>
    <property type="project" value="TreeGrafter"/>
</dbReference>
<sequence length="169" mass="18255">MTARLARLELCVAVALLAAIVVLVFAAALMRFFGRPLIWSVDLAQLLFIWLCFLGAARALRSRAHLGVDLIVRHLPARRRQALEFALAACCLAFLAVLFVEGIDLTLLNRQRLFGDSGLSYAYVTVAVPVGSLLLAASILANMVEAWCGRDKGLLVFTRTGNGQAGDGL</sequence>
<comment type="caution">
    <text evidence="9">Lacks conserved residue(s) required for the propagation of feature annotation.</text>
</comment>
<comment type="subcellular location">
    <subcellularLocation>
        <location evidence="1 9">Cell inner membrane</location>
        <topology evidence="1 9">Multi-pass membrane protein</topology>
    </subcellularLocation>
</comment>
<evidence type="ECO:0000256" key="9">
    <source>
        <dbReference type="RuleBase" id="RU369079"/>
    </source>
</evidence>
<feature type="domain" description="Tripartite ATP-independent periplasmic transporters DctQ component" evidence="10">
    <location>
        <begin position="20"/>
        <end position="148"/>
    </location>
</feature>
<evidence type="ECO:0000259" key="10">
    <source>
        <dbReference type="Pfam" id="PF04290"/>
    </source>
</evidence>
<comment type="similarity">
    <text evidence="8 9">Belongs to the TRAP transporter small permease family.</text>
</comment>
<dbReference type="PANTHER" id="PTHR35011:SF2">
    <property type="entry name" value="2,3-DIKETO-L-GULONATE TRAP TRANSPORTER SMALL PERMEASE PROTEIN YIAM"/>
    <property type="match status" value="1"/>
</dbReference>
<evidence type="ECO:0000256" key="5">
    <source>
        <dbReference type="ARBA" id="ARBA00022692"/>
    </source>
</evidence>
<comment type="function">
    <text evidence="9">Part of the tripartite ATP-independent periplasmic (TRAP) transport system.</text>
</comment>
<dbReference type="PATRIC" id="fig|991905.3.peg.2556"/>
<dbReference type="OrthoDB" id="7843639at2"/>
<feature type="transmembrane region" description="Helical" evidence="9">
    <location>
        <begin position="36"/>
        <end position="60"/>
    </location>
</feature>
<dbReference type="PANTHER" id="PTHR35011">
    <property type="entry name" value="2,3-DIKETO-L-GULONATE TRAP TRANSPORTER SMALL PERMEASE PROTEIN YIAM"/>
    <property type="match status" value="1"/>
</dbReference>
<accession>F2J2K4</accession>
<keyword evidence="6 9" id="KW-1133">Transmembrane helix</keyword>
<protein>
    <recommendedName>
        <fullName evidence="9">TRAP transporter small permease protein</fullName>
    </recommendedName>
</protein>
<name>F2J2K4_POLGS</name>
<evidence type="ECO:0000256" key="7">
    <source>
        <dbReference type="ARBA" id="ARBA00023136"/>
    </source>
</evidence>